<gene>
    <name evidence="1" type="ORF">E2C01_008948</name>
</gene>
<evidence type="ECO:0000313" key="1">
    <source>
        <dbReference type="EMBL" id="MPC16128.1"/>
    </source>
</evidence>
<evidence type="ECO:0000313" key="2">
    <source>
        <dbReference type="Proteomes" id="UP000324222"/>
    </source>
</evidence>
<dbReference type="AlphaFoldDB" id="A0A5B7D3N6"/>
<dbReference type="Proteomes" id="UP000324222">
    <property type="component" value="Unassembled WGS sequence"/>
</dbReference>
<keyword evidence="2" id="KW-1185">Reference proteome</keyword>
<dbReference type="EMBL" id="VSRR010000481">
    <property type="protein sequence ID" value="MPC16128.1"/>
    <property type="molecule type" value="Genomic_DNA"/>
</dbReference>
<proteinExistence type="predicted"/>
<protein>
    <submittedName>
        <fullName evidence="1">Uncharacterized protein</fullName>
    </submittedName>
</protein>
<name>A0A5B7D3N6_PORTR</name>
<organism evidence="1 2">
    <name type="scientific">Portunus trituberculatus</name>
    <name type="common">Swimming crab</name>
    <name type="synonym">Neptunus trituberculatus</name>
    <dbReference type="NCBI Taxonomy" id="210409"/>
    <lineage>
        <taxon>Eukaryota</taxon>
        <taxon>Metazoa</taxon>
        <taxon>Ecdysozoa</taxon>
        <taxon>Arthropoda</taxon>
        <taxon>Crustacea</taxon>
        <taxon>Multicrustacea</taxon>
        <taxon>Malacostraca</taxon>
        <taxon>Eumalacostraca</taxon>
        <taxon>Eucarida</taxon>
        <taxon>Decapoda</taxon>
        <taxon>Pleocyemata</taxon>
        <taxon>Brachyura</taxon>
        <taxon>Eubrachyura</taxon>
        <taxon>Portunoidea</taxon>
        <taxon>Portunidae</taxon>
        <taxon>Portuninae</taxon>
        <taxon>Portunus</taxon>
    </lineage>
</organism>
<comment type="caution">
    <text evidence="1">The sequence shown here is derived from an EMBL/GenBank/DDBJ whole genome shotgun (WGS) entry which is preliminary data.</text>
</comment>
<accession>A0A5B7D3N6</accession>
<reference evidence="1 2" key="1">
    <citation type="submission" date="2019-05" db="EMBL/GenBank/DDBJ databases">
        <title>Another draft genome of Portunus trituberculatus and its Hox gene families provides insights of decapod evolution.</title>
        <authorList>
            <person name="Jeong J.-H."/>
            <person name="Song I."/>
            <person name="Kim S."/>
            <person name="Choi T."/>
            <person name="Kim D."/>
            <person name="Ryu S."/>
            <person name="Kim W."/>
        </authorList>
    </citation>
    <scope>NUCLEOTIDE SEQUENCE [LARGE SCALE GENOMIC DNA]</scope>
    <source>
        <tissue evidence="1">Muscle</tissue>
    </source>
</reference>
<sequence>MEKDGSVPMRSDGLGFSLAWHRATESGLAWLGGFFLWYLLSQSPPAREPLTRVRKPNLHSDSGQNSNPCAWRPSDLKARMVPLYHGGHFDGIVLFSYQLISFCSIVHSLRSLYDLLLH</sequence>